<evidence type="ECO:0000313" key="2">
    <source>
        <dbReference type="Proteomes" id="UP001220610"/>
    </source>
</evidence>
<gene>
    <name evidence="1" type="ORF">P0Y53_00525</name>
</gene>
<reference evidence="1" key="1">
    <citation type="submission" date="2023-03" db="EMBL/GenBank/DDBJ databases">
        <title>Andean soil-derived lignocellulolytic bacterial consortium as a source of novel taxa and putative plastic-active enzymes.</title>
        <authorList>
            <person name="Diaz-Garcia L."/>
            <person name="Chuvochina M."/>
            <person name="Feuerriegel G."/>
            <person name="Bunk B."/>
            <person name="Sproer C."/>
            <person name="Streit W.R."/>
            <person name="Rodriguez L.M."/>
            <person name="Overmann J."/>
            <person name="Jimenez D.J."/>
        </authorList>
    </citation>
    <scope>NUCLEOTIDE SEQUENCE</scope>
    <source>
        <strain evidence="1">MAG 7</strain>
    </source>
</reference>
<name>A0AAJ5WTP2_9BACT</name>
<accession>A0AAJ5WTP2</accession>
<dbReference type="EMBL" id="CP119311">
    <property type="protein sequence ID" value="WEK35969.1"/>
    <property type="molecule type" value="Genomic_DNA"/>
</dbReference>
<organism evidence="1 2">
    <name type="scientific">Candidatus Pseudobacter hemicellulosilyticus</name>
    <dbReference type="NCBI Taxonomy" id="3121375"/>
    <lineage>
        <taxon>Bacteria</taxon>
        <taxon>Pseudomonadati</taxon>
        <taxon>Bacteroidota</taxon>
        <taxon>Chitinophagia</taxon>
        <taxon>Chitinophagales</taxon>
        <taxon>Chitinophagaceae</taxon>
        <taxon>Pseudobacter</taxon>
    </lineage>
</organism>
<evidence type="ECO:0000313" key="1">
    <source>
        <dbReference type="EMBL" id="WEK35969.1"/>
    </source>
</evidence>
<dbReference type="AlphaFoldDB" id="A0AAJ5WTP2"/>
<proteinExistence type="predicted"/>
<protein>
    <submittedName>
        <fullName evidence="1">Uncharacterized protein</fullName>
    </submittedName>
</protein>
<dbReference type="Proteomes" id="UP001220610">
    <property type="component" value="Chromosome"/>
</dbReference>
<sequence>MATSKMKKRKEAAILRAWFKLTDLLQILAKVAKKCTRKNDMAQQFFFALKQNDVYLSTKLVD</sequence>